<reference evidence="10 11" key="1">
    <citation type="journal article" date="2017" name="BMC Genomics">
        <title>Comparative genomic and phylogenomic analyses of the Bifidobacteriaceae family.</title>
        <authorList>
            <person name="Lugli G.A."/>
            <person name="Milani C."/>
            <person name="Turroni F."/>
            <person name="Duranti S."/>
            <person name="Mancabelli L."/>
            <person name="Mangifesta M."/>
            <person name="Ferrario C."/>
            <person name="Modesto M."/>
            <person name="Mattarelli P."/>
            <person name="Jiri K."/>
            <person name="van Sinderen D."/>
            <person name="Ventura M."/>
        </authorList>
    </citation>
    <scope>NUCLEOTIDE SEQUENCE [LARGE SCALE GENOMIC DNA]</scope>
    <source>
        <strain evidence="10 11">DSM 100202</strain>
    </source>
</reference>
<dbReference type="NCBIfam" id="TIGR01167">
    <property type="entry name" value="LPXTG_anchor"/>
    <property type="match status" value="1"/>
</dbReference>
<evidence type="ECO:0000256" key="1">
    <source>
        <dbReference type="ARBA" id="ARBA00022512"/>
    </source>
</evidence>
<feature type="compositionally biased region" description="Low complexity" evidence="5">
    <location>
        <begin position="197"/>
        <end position="214"/>
    </location>
</feature>
<evidence type="ECO:0000256" key="3">
    <source>
        <dbReference type="ARBA" id="ARBA00022729"/>
    </source>
</evidence>
<keyword evidence="6" id="KW-1133">Transmembrane helix</keyword>
<dbReference type="Gene3D" id="2.60.40.740">
    <property type="match status" value="1"/>
</dbReference>
<dbReference type="Gene3D" id="2.60.40.10">
    <property type="entry name" value="Immunoglobulins"/>
    <property type="match status" value="1"/>
</dbReference>
<evidence type="ECO:0000256" key="2">
    <source>
        <dbReference type="ARBA" id="ARBA00022525"/>
    </source>
</evidence>
<evidence type="ECO:0000256" key="7">
    <source>
        <dbReference type="SAM" id="SignalP"/>
    </source>
</evidence>
<gene>
    <name evidence="10" type="ORF">BHAP_0707</name>
</gene>
<dbReference type="NCBIfam" id="TIGR04226">
    <property type="entry name" value="RrgB_K2N_iso_D2"/>
    <property type="match status" value="1"/>
</dbReference>
<evidence type="ECO:0000256" key="4">
    <source>
        <dbReference type="ARBA" id="ARBA00023088"/>
    </source>
</evidence>
<dbReference type="Proteomes" id="UP000216074">
    <property type="component" value="Unassembled WGS sequence"/>
</dbReference>
<feature type="domain" description="SpaA-like prealbumin fold" evidence="9">
    <location>
        <begin position="436"/>
        <end position="530"/>
    </location>
</feature>
<evidence type="ECO:0000313" key="11">
    <source>
        <dbReference type="Proteomes" id="UP000216074"/>
    </source>
</evidence>
<dbReference type="Pfam" id="PF17802">
    <property type="entry name" value="SpaA"/>
    <property type="match status" value="1"/>
</dbReference>
<keyword evidence="11" id="KW-1185">Reference proteome</keyword>
<dbReference type="SUPFAM" id="SSF117074">
    <property type="entry name" value="Hypothetical protein PA1324"/>
    <property type="match status" value="1"/>
</dbReference>
<evidence type="ECO:0000259" key="9">
    <source>
        <dbReference type="Pfam" id="PF17802"/>
    </source>
</evidence>
<dbReference type="GO" id="GO:0005975">
    <property type="term" value="P:carbohydrate metabolic process"/>
    <property type="evidence" value="ECO:0007669"/>
    <property type="project" value="UniProtKB-ARBA"/>
</dbReference>
<feature type="transmembrane region" description="Helical" evidence="6">
    <location>
        <begin position="576"/>
        <end position="601"/>
    </location>
</feature>
<keyword evidence="1" id="KW-0134">Cell wall</keyword>
<evidence type="ECO:0000256" key="5">
    <source>
        <dbReference type="SAM" id="MobiDB-lite"/>
    </source>
</evidence>
<keyword evidence="6" id="KW-0472">Membrane</keyword>
<sequence>MKMRKLFAGLAAAATLLGGLALGASTANADTVSVDADGVVTSDATFKFTADDADQWKNREVKYYKLADYVRYDSDPSDQNKPVYGVQTAVTADRDALEEALKAAIPSDSTIKVPDDTKTDLMAWALQQGALDSESKPWTGSTRLFADSLAHNDEVLRVLQNIDFKKADGTAQTGTDRTVNLPAGVYLFVDVTVSNGNAADQNNNGNISNGTEQNPTDPRNEEGGKVVTQSAPIVLASGTVKDKTISDPLRANVTEDKPNGEDNTVAFKNHVTPVVKAYDDKDGTVSVGQTVNYTLKSNLPAFTTGFKDYQFALTDTPGVGQNVNLTNLQVKVDGKLIGEGTGNDNYELKFSSSVTADEQNAKQFTADGVKTFILDFSKYVQNHTFEGTTELTAGVVEVKYQAVINDQATPSQSVVNSVEVNDNNSKAQDKTKLTTGEFAFTKTDAQGNPVKTKDAKFQIYAADENVEDDVLPIAPTVTTAVSDENGKVSFTGLADGVYKVSEIEVPNGFVSSAKAEFKVTIKDGHAVTFEGTDFWGLAPNLGDWHEGSSIVHPGNIAPNGTEYKVKNVKNITQLPLTGAAGTVLFTVVGLLLAGAAATVYMKSRSTRRALRA</sequence>
<keyword evidence="2" id="KW-0964">Secreted</keyword>
<dbReference type="InterPro" id="IPR041033">
    <property type="entry name" value="SpaA_PFL_dom_1"/>
</dbReference>
<feature type="signal peptide" evidence="7">
    <location>
        <begin position="1"/>
        <end position="29"/>
    </location>
</feature>
<feature type="region of interest" description="Disordered" evidence="5">
    <location>
        <begin position="197"/>
        <end position="225"/>
    </location>
</feature>
<protein>
    <submittedName>
        <fullName evidence="10">Cna protein B-type domain-containing protein</fullName>
    </submittedName>
</protein>
<dbReference type="EMBL" id="MWWY01000014">
    <property type="protein sequence ID" value="OZG65203.1"/>
    <property type="molecule type" value="Genomic_DNA"/>
</dbReference>
<dbReference type="InterPro" id="IPR019931">
    <property type="entry name" value="LPXTG_anchor"/>
</dbReference>
<accession>A0A261G204</accession>
<feature type="chain" id="PRO_5012876154" evidence="7">
    <location>
        <begin position="30"/>
        <end position="612"/>
    </location>
</feature>
<dbReference type="OrthoDB" id="3240140at2"/>
<keyword evidence="3 7" id="KW-0732">Signal</keyword>
<proteinExistence type="predicted"/>
<dbReference type="RefSeq" id="WP_094729369.1">
    <property type="nucleotide sequence ID" value="NZ_MWWY01000014.1"/>
</dbReference>
<feature type="domain" description="Gram-positive cocci surface proteins LPxTG" evidence="8">
    <location>
        <begin position="569"/>
        <end position="604"/>
    </location>
</feature>
<organism evidence="10 11">
    <name type="scientific">Bifidobacterium hapali</name>
    <dbReference type="NCBI Taxonomy" id="1630172"/>
    <lineage>
        <taxon>Bacteria</taxon>
        <taxon>Bacillati</taxon>
        <taxon>Actinomycetota</taxon>
        <taxon>Actinomycetes</taxon>
        <taxon>Bifidobacteriales</taxon>
        <taxon>Bifidobacteriaceae</taxon>
        <taxon>Bifidobacterium</taxon>
    </lineage>
</organism>
<name>A0A261G204_9BIFI</name>
<keyword evidence="6" id="KW-0812">Transmembrane</keyword>
<comment type="caution">
    <text evidence="10">The sequence shown here is derived from an EMBL/GenBank/DDBJ whole genome shotgun (WGS) entry which is preliminary data.</text>
</comment>
<evidence type="ECO:0000259" key="8">
    <source>
        <dbReference type="Pfam" id="PF00746"/>
    </source>
</evidence>
<evidence type="ECO:0000256" key="6">
    <source>
        <dbReference type="SAM" id="Phobius"/>
    </source>
</evidence>
<dbReference type="InterPro" id="IPR026466">
    <property type="entry name" value="Fim_isopep_form_D2_dom"/>
</dbReference>
<keyword evidence="4" id="KW-0572">Peptidoglycan-anchor</keyword>
<dbReference type="Pfam" id="PF00746">
    <property type="entry name" value="Gram_pos_anchor"/>
    <property type="match status" value="1"/>
</dbReference>
<dbReference type="InterPro" id="IPR013783">
    <property type="entry name" value="Ig-like_fold"/>
</dbReference>
<dbReference type="AlphaFoldDB" id="A0A261G204"/>
<evidence type="ECO:0000313" key="10">
    <source>
        <dbReference type="EMBL" id="OZG65203.1"/>
    </source>
</evidence>